<evidence type="ECO:0008006" key="4">
    <source>
        <dbReference type="Google" id="ProtNLM"/>
    </source>
</evidence>
<comment type="caution">
    <text evidence="2">The sequence shown here is derived from an EMBL/GenBank/DDBJ whole genome shotgun (WGS) entry which is preliminary data.</text>
</comment>
<evidence type="ECO:0000313" key="2">
    <source>
        <dbReference type="EMBL" id="KAK7340414.1"/>
    </source>
</evidence>
<proteinExistence type="predicted"/>
<dbReference type="InterPro" id="IPR044240">
    <property type="entry name" value="STR4-like"/>
</dbReference>
<feature type="compositionally biased region" description="Polar residues" evidence="1">
    <location>
        <begin position="294"/>
        <end position="320"/>
    </location>
</feature>
<name>A0AAN9QLT6_CANGL</name>
<dbReference type="InterPro" id="IPR036873">
    <property type="entry name" value="Rhodanese-like_dom_sf"/>
</dbReference>
<dbReference type="EMBL" id="JAYMYQ010000004">
    <property type="protein sequence ID" value="KAK7340414.1"/>
    <property type="molecule type" value="Genomic_DNA"/>
</dbReference>
<protein>
    <recommendedName>
        <fullName evidence="4">Rhodanese domain-containing protein</fullName>
    </recommendedName>
</protein>
<evidence type="ECO:0000313" key="3">
    <source>
        <dbReference type="Proteomes" id="UP001367508"/>
    </source>
</evidence>
<sequence length="472" mass="52545">MDSLSLLSSYPLSYKDHPKTQKLETFKSFSLRSNHNSPNSAIPSSTSSPQPHLFSNKKISVSTLQTHSPKPLPNLRLLFPPQNLITKSFFSFAMMDLFTTVPCLAVEAAAPSLVESDAGKINLESVLVSIDNFFNRYPFFVAGCTFIWLVVIPLTQEYFKKCKFVLAIDAFRKLRDDPNSQLLDIRDRKNVKFLRSPNLKMLKKEAVQVEFTDGNEDEFVKKVTERFKDAPSTVVFVLDSFDGNSMKVAELLFKNGFKEAYAIRGGVRGQQGWMAIQDSLLPPSVHIRKKTKASKQLNTNGNGAIQQNDNNNESSLSQDTPPVGNLKTDNGHAKRSAESISEVKIGSVRSSSPYPNVCYPQLSSLSHRVSSFSVVHLTNMFQANFGCCVLPTVFGHVYYSEHFLHDLLLGCEIIVFISSSSSARIKISQEVILQVSLCLLLWDSKHVAGALISNNRYPDLKPPSSPTPSKPQ</sequence>
<dbReference type="SUPFAM" id="SSF52821">
    <property type="entry name" value="Rhodanese/Cell cycle control phosphatase"/>
    <property type="match status" value="1"/>
</dbReference>
<feature type="region of interest" description="Disordered" evidence="1">
    <location>
        <begin position="291"/>
        <end position="340"/>
    </location>
</feature>
<dbReference type="CDD" id="cd00158">
    <property type="entry name" value="RHOD"/>
    <property type="match status" value="1"/>
</dbReference>
<dbReference type="Gene3D" id="3.40.250.10">
    <property type="entry name" value="Rhodanese-like domain"/>
    <property type="match status" value="1"/>
</dbReference>
<gene>
    <name evidence="2" type="ORF">VNO77_21116</name>
</gene>
<dbReference type="PANTHER" id="PTHR47377">
    <property type="entry name" value="RHODANESE-LIKE DOMAIN-CONTAINING PROTEIN 4, CHLOROPLASTIC"/>
    <property type="match status" value="1"/>
</dbReference>
<organism evidence="2 3">
    <name type="scientific">Canavalia gladiata</name>
    <name type="common">Sword bean</name>
    <name type="synonym">Dolichos gladiatus</name>
    <dbReference type="NCBI Taxonomy" id="3824"/>
    <lineage>
        <taxon>Eukaryota</taxon>
        <taxon>Viridiplantae</taxon>
        <taxon>Streptophyta</taxon>
        <taxon>Embryophyta</taxon>
        <taxon>Tracheophyta</taxon>
        <taxon>Spermatophyta</taxon>
        <taxon>Magnoliopsida</taxon>
        <taxon>eudicotyledons</taxon>
        <taxon>Gunneridae</taxon>
        <taxon>Pentapetalae</taxon>
        <taxon>rosids</taxon>
        <taxon>fabids</taxon>
        <taxon>Fabales</taxon>
        <taxon>Fabaceae</taxon>
        <taxon>Papilionoideae</taxon>
        <taxon>50 kb inversion clade</taxon>
        <taxon>NPAAA clade</taxon>
        <taxon>indigoferoid/millettioid clade</taxon>
        <taxon>Phaseoleae</taxon>
        <taxon>Canavalia</taxon>
    </lineage>
</organism>
<reference evidence="2 3" key="1">
    <citation type="submission" date="2024-01" db="EMBL/GenBank/DDBJ databases">
        <title>The genomes of 5 underutilized Papilionoideae crops provide insights into root nodulation and disease resistanc.</title>
        <authorList>
            <person name="Jiang F."/>
        </authorList>
    </citation>
    <scope>NUCLEOTIDE SEQUENCE [LARGE SCALE GENOMIC DNA]</scope>
    <source>
        <strain evidence="2">LVBAO_FW01</strain>
        <tissue evidence="2">Leaves</tissue>
    </source>
</reference>
<dbReference type="PANTHER" id="PTHR47377:SF3">
    <property type="entry name" value="RHODANESE-LIKE DOMAIN-CONTAINING PROTEIN 4A, CHLOROPLASTIC"/>
    <property type="match status" value="1"/>
</dbReference>
<dbReference type="AlphaFoldDB" id="A0AAN9QLT6"/>
<accession>A0AAN9QLT6</accession>
<evidence type="ECO:0000256" key="1">
    <source>
        <dbReference type="SAM" id="MobiDB-lite"/>
    </source>
</evidence>
<feature type="compositionally biased region" description="Low complexity" evidence="1">
    <location>
        <begin position="37"/>
        <end position="51"/>
    </location>
</feature>
<dbReference type="Proteomes" id="UP001367508">
    <property type="component" value="Unassembled WGS sequence"/>
</dbReference>
<feature type="region of interest" description="Disordered" evidence="1">
    <location>
        <begin position="31"/>
        <end position="51"/>
    </location>
</feature>
<keyword evidence="3" id="KW-1185">Reference proteome</keyword>